<dbReference type="PANTHER" id="PTHR36182:SF1">
    <property type="entry name" value="PROTEIN, PUTATIVE (AFU_ORTHOLOGUE AFUA_6G10930)-RELATED"/>
    <property type="match status" value="1"/>
</dbReference>
<dbReference type="AlphaFoldDB" id="A0A1X7RME4"/>
<dbReference type="Gene3D" id="2.70.50.70">
    <property type="match status" value="1"/>
</dbReference>
<dbReference type="EMBL" id="LT853694">
    <property type="protein sequence ID" value="SMQ48592.1"/>
    <property type="molecule type" value="Genomic_DNA"/>
</dbReference>
<dbReference type="Proteomes" id="UP000215127">
    <property type="component" value="Chromosome 3"/>
</dbReference>
<proteinExistence type="predicted"/>
<evidence type="ECO:0008006" key="4">
    <source>
        <dbReference type="Google" id="ProtNLM"/>
    </source>
</evidence>
<sequence>MQTHIALMSAFAFLPQIFGHMMLDYPAPFNATNNPHRVTEPDPYLQYPYDCCGLENRWSYPCRGYEKLLGTLEGAPTATWAAGSTQNWNITGIGNHYGGSCQVGFSTDKGKSFHVATSYEGNCPHRDAGNGPDGQEFEFTVPSDVAAGVHLFAWIWYNREQELNMNCAAVEITSSGMSAPSYSTSTSSAVYGSASTAAEPSSAADECKTADGCSCTCESPVNISTCTCTCPARSYTARDTHNHAHDRLASPAAVRDTSSAFVAFADRPLMFVADNGNACTTPKNTAELKFPDPGPDVVRGDGVYPLELPTGECSVPGMLAKQAYTGIK</sequence>
<evidence type="ECO:0000256" key="1">
    <source>
        <dbReference type="SAM" id="SignalP"/>
    </source>
</evidence>
<reference evidence="2 3" key="1">
    <citation type="submission" date="2016-06" db="EMBL/GenBank/DDBJ databases">
        <authorList>
            <person name="Kjaerup R.B."/>
            <person name="Dalgaard T.S."/>
            <person name="Juul-Madsen H.R."/>
        </authorList>
    </citation>
    <scope>NUCLEOTIDE SEQUENCE [LARGE SCALE GENOMIC DNA]</scope>
</reference>
<keyword evidence="1" id="KW-0732">Signal</keyword>
<name>A0A1X7RME4_ZYMT9</name>
<dbReference type="PANTHER" id="PTHR36182">
    <property type="entry name" value="PROTEIN, PUTATIVE (AFU_ORTHOLOGUE AFUA_6G10930)-RELATED"/>
    <property type="match status" value="1"/>
</dbReference>
<evidence type="ECO:0000313" key="2">
    <source>
        <dbReference type="EMBL" id="SMQ48592.1"/>
    </source>
</evidence>
<protein>
    <recommendedName>
        <fullName evidence="4">Chitin-binding type-4 domain-containing protein</fullName>
    </recommendedName>
</protein>
<evidence type="ECO:0000313" key="3">
    <source>
        <dbReference type="Proteomes" id="UP000215127"/>
    </source>
</evidence>
<keyword evidence="3" id="KW-1185">Reference proteome</keyword>
<accession>A0A1X7RME4</accession>
<organism evidence="2 3">
    <name type="scientific">Zymoseptoria tritici (strain ST99CH_3D7)</name>
    <dbReference type="NCBI Taxonomy" id="1276538"/>
    <lineage>
        <taxon>Eukaryota</taxon>
        <taxon>Fungi</taxon>
        <taxon>Dikarya</taxon>
        <taxon>Ascomycota</taxon>
        <taxon>Pezizomycotina</taxon>
        <taxon>Dothideomycetes</taxon>
        <taxon>Dothideomycetidae</taxon>
        <taxon>Mycosphaerellales</taxon>
        <taxon>Mycosphaerellaceae</taxon>
        <taxon>Zymoseptoria</taxon>
    </lineage>
</organism>
<feature type="chain" id="PRO_5012485496" description="Chitin-binding type-4 domain-containing protein" evidence="1">
    <location>
        <begin position="20"/>
        <end position="328"/>
    </location>
</feature>
<feature type="signal peptide" evidence="1">
    <location>
        <begin position="1"/>
        <end position="19"/>
    </location>
</feature>
<gene>
    <name evidence="2" type="ORF">ZT3D7_G3742</name>
</gene>
<dbReference type="STRING" id="1276538.A0A1X7RME4"/>